<protein>
    <submittedName>
        <fullName evidence="3">Uncharacterized protein</fullName>
    </submittedName>
</protein>
<comment type="caution">
    <text evidence="3">The sequence shown here is derived from an EMBL/GenBank/DDBJ whole genome shotgun (WGS) entry which is preliminary data.</text>
</comment>
<feature type="compositionally biased region" description="Low complexity" evidence="1">
    <location>
        <begin position="659"/>
        <end position="675"/>
    </location>
</feature>
<keyword evidence="2" id="KW-0732">Signal</keyword>
<name>A0A835VRI8_CHLIN</name>
<keyword evidence="4" id="KW-1185">Reference proteome</keyword>
<evidence type="ECO:0000313" key="3">
    <source>
        <dbReference type="EMBL" id="KAG2422801.1"/>
    </source>
</evidence>
<gene>
    <name evidence="3" type="ORF">HXX76_015748</name>
</gene>
<dbReference type="Proteomes" id="UP000650467">
    <property type="component" value="Unassembled WGS sequence"/>
</dbReference>
<evidence type="ECO:0000256" key="1">
    <source>
        <dbReference type="SAM" id="MobiDB-lite"/>
    </source>
</evidence>
<reference evidence="3" key="1">
    <citation type="journal article" date="2020" name="bioRxiv">
        <title>Comparative genomics of Chlamydomonas.</title>
        <authorList>
            <person name="Craig R.J."/>
            <person name="Hasan A.R."/>
            <person name="Ness R.W."/>
            <person name="Keightley P.D."/>
        </authorList>
    </citation>
    <scope>NUCLEOTIDE SEQUENCE</scope>
    <source>
        <strain evidence="3">SAG 7.73</strain>
    </source>
</reference>
<feature type="compositionally biased region" description="Basic residues" evidence="1">
    <location>
        <begin position="1982"/>
        <end position="1995"/>
    </location>
</feature>
<feature type="signal peptide" evidence="2">
    <location>
        <begin position="1"/>
        <end position="21"/>
    </location>
</feature>
<accession>A0A835VRI8</accession>
<feature type="region of interest" description="Disordered" evidence="1">
    <location>
        <begin position="1966"/>
        <end position="1995"/>
    </location>
</feature>
<dbReference type="PROSITE" id="PS51257">
    <property type="entry name" value="PROKAR_LIPOPROTEIN"/>
    <property type="match status" value="1"/>
</dbReference>
<evidence type="ECO:0000313" key="4">
    <source>
        <dbReference type="Proteomes" id="UP000650467"/>
    </source>
</evidence>
<evidence type="ECO:0000256" key="2">
    <source>
        <dbReference type="SAM" id="SignalP"/>
    </source>
</evidence>
<feature type="region of interest" description="Disordered" evidence="1">
    <location>
        <begin position="659"/>
        <end position="678"/>
    </location>
</feature>
<dbReference type="EMBL" id="JAEHOC010000093">
    <property type="protein sequence ID" value="KAG2422801.1"/>
    <property type="molecule type" value="Genomic_DNA"/>
</dbReference>
<sequence length="1995" mass="207128">MARTALAVALVAAAAASFASACNEQAHAGMCQHTMAKSEWLITKEDPSTSPITDVTASIKAWYDKFGAAYPSDLTSLQSKFPATITSNPFTTTDNQKTVYIYKYTFDSQYTIEGTTAARTWGSICGCPSSVVEVTQRNGKISRETVYDCPATTATCPYKPAECLDEKSQSQGLSHWGLDIEGDCMSRITVFPNTSPKVVVAPYFLVVVDGSATAAAISYHVKGAGRYAVGTIEGPTSCKPPVEPPVDPPLPSATVRLVGEIAWKIPGGSASPFEGSHACIKSSSTSVVMVTLNPPRKDSDGNVIQPDVDGIALAYTPYTDSSGNLVFPGDTGLDTTKWRFVTEAFVIKEDTTFTFTLIDTSDARAALDADWVNVGDTVVKVVSKDAPDGDILLTDKLTVGKKFNVDAKIFYQRLPVAPVVATTTRPECLNLPTNLGSPAAVTSAGSWDVKRALGSAAGVSYDNYALPLLTWTNKIDSRDVTTNVNVGVTSTAPEVIAGAAGLLTSDSITLADLDFAAFSGTAPTCTIAAPTMCMTVAMPEYTVKSPVGWVNSFGVFSCRPVDITVTFTPVIATKAAIQSFLTSTKSALKLNEDETLYLDSNGKVTVRTTAAVAVDATTGYATFPDTLPIMPGTEVSVTLALPSDQTTYTFVSASESGAVTQTQTASSSPSTSGATDLTMPKSEVTRAFTVAGVAKYDFAVPASRATDHDACTTLTYGFPAADEIKVVWNAEAADLYTGADGTFAYTINMADIQTTDTFTASVTDVAAGILKTGFYTADSPSLPADLCSAADIPACVAVGKEFTYTFEGDALIELDDDTTTPAIDGEVAATSGCVPGLQAQLYDMSVTPPAAVGNAAAVDANGKYTLTIDLASSAAVHYGVKISVTAGTTPDWFEAYYDTDAPEYRTALQATDLVVDSDEDDVTGPTLYVTRLFKITPSLNYDLAPSTQKDVCALSDAPRPADVDMTASYLCQDLAAKGTPLTAAVDLSAAGFTSAGYVRYTGAAGDLVSVSAVHPLVQDGADFVTAFSRADLQAAVAAELAKASTPLQVCQDFSVPACLTVGLRGLKFAGKFAWAMSGISTGPFVCGSKVTATAAPPTGTIDPITATTADADDAATAAQDESGTWSVSYATVYPGTSITLTPALADGLDTDIYSLTAAAETIDTGDDQTPGELDGKAFTSTEADDALVIAIDDYPVTRSFAVDGSVRYVFKTVQTVDGVKTVQAVTAQDVSDTCAATAGIFHPTTDLVTLTGPGFTEGGAYSNAGSFTLAPIAWDALTSATPAAASLTLTSPSDAIDTAAPPHKTSYSGSDLIALVTAQQEDGTAGLCAASYTTCLTVGLLDRAIDVQVNWELDGDSATNEDPDDNLGLEGPTTCPVDVKLQLLTDLPAAGFPLVLTSGSTVVDAATEATAATAAATGVASFTLVNALPDWAYRASVDTAGEVYAAYGHFGVYGEGESAADTTGRTDDAELESWLAEATSVTAPVLYITRTFDMKGNAYKSCSAGDSCADLAGAEAASGVTLAVTGDGYVSGSSSSLASGIFTVSDVTMAGLAVSLEVSEGVTDVVEVAHSSRTFTAADLNDIFVSNFDNLAAAKAALCADAATLDMSEAEDDTCLVVSTTTALSGQLWIERNIAQDEPGFPAYTPDVTRGDMLPKDCNPALLKVVVRNDATGDADWEGSLDSNGKFTATGLASGTSYTVTVLAPEADIQADKVCNLGATRWLGAYQDEVYGASQTVKLGCTAATRKFPRVLKGYGPGFGLTHGHWGQNLAQAAAGSCDSGSTAALRKLVDAVTASSAGTSSYTDGSSSTSSPYPYLEPVLGLVTRQYTSALFPTLTAGMTDTAAFNAVYGLMSSSFCTASYKAGEPDNDNMVQALKCQLAANEMSWFRPVAAGFEWRSGWAVVNGAVARIGAAPGTAGVTPFDEAKAAEQEHWNRIVKAQEILAAVAASRSAYGRAYLEAVKNDFDDMNNRGEPSPAPARMCKKKTTGRRSRYM</sequence>
<organism evidence="3 4">
    <name type="scientific">Chlamydomonas incerta</name>
    <dbReference type="NCBI Taxonomy" id="51695"/>
    <lineage>
        <taxon>Eukaryota</taxon>
        <taxon>Viridiplantae</taxon>
        <taxon>Chlorophyta</taxon>
        <taxon>core chlorophytes</taxon>
        <taxon>Chlorophyceae</taxon>
        <taxon>CS clade</taxon>
        <taxon>Chlamydomonadales</taxon>
        <taxon>Chlamydomonadaceae</taxon>
        <taxon>Chlamydomonas</taxon>
    </lineage>
</organism>
<feature type="chain" id="PRO_5032443811" evidence="2">
    <location>
        <begin position="22"/>
        <end position="1995"/>
    </location>
</feature>
<proteinExistence type="predicted"/>